<reference evidence="1" key="1">
    <citation type="journal article" date="2023" name="Plants (Basel)">
        <title>Genomic Analysis of Leptolyngbya boryana CZ1 Reveals Efficient Carbon Fixation Modules.</title>
        <authorList>
            <person name="Bai X."/>
            <person name="Wang H."/>
            <person name="Cheng W."/>
            <person name="Wang J."/>
            <person name="Ma M."/>
            <person name="Hu H."/>
            <person name="Song Z."/>
            <person name="Ma H."/>
            <person name="Fan Y."/>
            <person name="Du C."/>
            <person name="Xu J."/>
        </authorList>
    </citation>
    <scope>NUCLEOTIDE SEQUENCE</scope>
    <source>
        <strain evidence="1">CZ1</strain>
    </source>
</reference>
<dbReference type="AlphaFoldDB" id="A0AA96WY21"/>
<dbReference type="RefSeq" id="WP_316427467.1">
    <property type="nucleotide sequence ID" value="NZ_CP130144.1"/>
</dbReference>
<accession>A0AA96WY21</accession>
<proteinExistence type="predicted"/>
<reference evidence="1" key="2">
    <citation type="submission" date="2023-07" db="EMBL/GenBank/DDBJ databases">
        <authorList>
            <person name="Bai X.-H."/>
            <person name="Wang H.-H."/>
            <person name="Wang J."/>
            <person name="Ma M.-Y."/>
            <person name="Hu H.-H."/>
            <person name="Song Z.-L."/>
            <person name="Ma H.-G."/>
            <person name="Fan Y."/>
            <person name="Du C.-Y."/>
            <person name="Xu J.-C."/>
        </authorList>
    </citation>
    <scope>NUCLEOTIDE SEQUENCE</scope>
    <source>
        <strain evidence="1">CZ1</strain>
    </source>
</reference>
<gene>
    <name evidence="1" type="ORF">Q2T42_31010</name>
</gene>
<organism evidence="1">
    <name type="scientific">Leptolyngbya boryana CZ1</name>
    <dbReference type="NCBI Taxonomy" id="3060204"/>
    <lineage>
        <taxon>Bacteria</taxon>
        <taxon>Bacillati</taxon>
        <taxon>Cyanobacteriota</taxon>
        <taxon>Cyanophyceae</taxon>
        <taxon>Leptolyngbyales</taxon>
        <taxon>Leptolyngbyaceae</taxon>
        <taxon>Leptolyngbya group</taxon>
        <taxon>Leptolyngbya</taxon>
    </lineage>
</organism>
<evidence type="ECO:0000313" key="1">
    <source>
        <dbReference type="EMBL" id="WNZ46219.1"/>
    </source>
</evidence>
<sequence length="41" mass="5001">MSNWRGSEPTQRYLRKAEVWEWKAILRSDSSSEYSTRRSHQ</sequence>
<dbReference type="EMBL" id="CP130144">
    <property type="protein sequence ID" value="WNZ46219.1"/>
    <property type="molecule type" value="Genomic_DNA"/>
</dbReference>
<protein>
    <submittedName>
        <fullName evidence="1">Uncharacterized protein</fullName>
    </submittedName>
</protein>
<name>A0AA96WY21_LEPBY</name>